<keyword evidence="2" id="KW-1185">Reference proteome</keyword>
<dbReference type="EMBL" id="JAKROA010000002">
    <property type="protein sequence ID" value="KAL5110636.1"/>
    <property type="molecule type" value="Genomic_DNA"/>
</dbReference>
<reference evidence="1 2" key="1">
    <citation type="journal article" date="2022" name="Front. Cell. Infect. Microbiol.">
        <title>The Genomes of Two Strains of Taenia crassiceps the Animal Model for the Study of Human Cysticercosis.</title>
        <authorList>
            <person name="Bobes R.J."/>
            <person name="Estrada K."/>
            <person name="Rios-Valencia D.G."/>
            <person name="Calderon-Gallegos A."/>
            <person name="de la Torre P."/>
            <person name="Carrero J.C."/>
            <person name="Sanchez-Flores A."/>
            <person name="Laclette J.P."/>
        </authorList>
    </citation>
    <scope>NUCLEOTIDE SEQUENCE [LARGE SCALE GENOMIC DNA]</scope>
    <source>
        <strain evidence="1">WFUcys</strain>
    </source>
</reference>
<sequence length="78" mass="9072">MQRKRLRLPAVLQRLCHWKPGPLPRRNPQGALTQSINTKLILPCEPPCRNVLELLLRPGTCTTILESYFLHLEYVGRR</sequence>
<dbReference type="Proteomes" id="UP001651158">
    <property type="component" value="Unassembled WGS sequence"/>
</dbReference>
<evidence type="ECO:0000313" key="2">
    <source>
        <dbReference type="Proteomes" id="UP001651158"/>
    </source>
</evidence>
<gene>
    <name evidence="1" type="ORF">TcWFU_007270</name>
</gene>
<evidence type="ECO:0000313" key="1">
    <source>
        <dbReference type="EMBL" id="KAL5110636.1"/>
    </source>
</evidence>
<accession>A0ABR4QM65</accession>
<protein>
    <submittedName>
        <fullName evidence="1">Uncharacterized protein</fullName>
    </submittedName>
</protein>
<comment type="caution">
    <text evidence="1">The sequence shown here is derived from an EMBL/GenBank/DDBJ whole genome shotgun (WGS) entry which is preliminary data.</text>
</comment>
<name>A0ABR4QM65_9CEST</name>
<organism evidence="1 2">
    <name type="scientific">Taenia crassiceps</name>
    <dbReference type="NCBI Taxonomy" id="6207"/>
    <lineage>
        <taxon>Eukaryota</taxon>
        <taxon>Metazoa</taxon>
        <taxon>Spiralia</taxon>
        <taxon>Lophotrochozoa</taxon>
        <taxon>Platyhelminthes</taxon>
        <taxon>Cestoda</taxon>
        <taxon>Eucestoda</taxon>
        <taxon>Cyclophyllidea</taxon>
        <taxon>Taeniidae</taxon>
        <taxon>Taenia</taxon>
    </lineage>
</organism>
<proteinExistence type="predicted"/>